<accession>A0AAD7W0A0</accession>
<dbReference type="PANTHER" id="PTHR14819">
    <property type="entry name" value="GTP-BINDING"/>
    <property type="match status" value="1"/>
</dbReference>
<gene>
    <name evidence="1" type="ORF">AAFF_G00303100</name>
</gene>
<keyword evidence="2" id="KW-1185">Reference proteome</keyword>
<organism evidence="1 2">
    <name type="scientific">Aldrovandia affinis</name>
    <dbReference type="NCBI Taxonomy" id="143900"/>
    <lineage>
        <taxon>Eukaryota</taxon>
        <taxon>Metazoa</taxon>
        <taxon>Chordata</taxon>
        <taxon>Craniata</taxon>
        <taxon>Vertebrata</taxon>
        <taxon>Euteleostomi</taxon>
        <taxon>Actinopterygii</taxon>
        <taxon>Neopterygii</taxon>
        <taxon>Teleostei</taxon>
        <taxon>Notacanthiformes</taxon>
        <taxon>Halosauridae</taxon>
        <taxon>Aldrovandia</taxon>
    </lineage>
</organism>
<sequence length="330" mass="38034">MLTGKKGIDFSTRSFFQFSILKQLLTDDNFKNFVKYVGNYEAFVQDWIFKQMVQQFSKGDGGLRNMENKHLKVIIKRIKEAVVNAQAKVSERAAGEGEVKVRSIQLFIQDICSNLRKELVIPKDALEAVLALNTAKPEEFSRCLMLIVDEMEQSFTAEFYTGGDVRAKLDMLPFKPQKELFNRVFGCGRQCPFCSAPCEAGGKSHTEHFTSIHRPQGIGRMSDLSSSKLVTDVCSSGVASECRFRTRETEGKFHPYKDYRSIYPDWLIQPDTSIQASDYWKYVFARFNKKFSKEYKAEPADLPFIWRLITQKQAMESLEESFKMKKQEEE</sequence>
<name>A0AAD7W0A0_9TELE</name>
<proteinExistence type="predicted"/>
<evidence type="ECO:0008006" key="3">
    <source>
        <dbReference type="Google" id="ProtNLM"/>
    </source>
</evidence>
<evidence type="ECO:0000313" key="2">
    <source>
        <dbReference type="Proteomes" id="UP001221898"/>
    </source>
</evidence>
<evidence type="ECO:0000313" key="1">
    <source>
        <dbReference type="EMBL" id="KAJ8371701.1"/>
    </source>
</evidence>
<protein>
    <recommendedName>
        <fullName evidence="3">Interferon-induced very large GTPase 1</fullName>
    </recommendedName>
</protein>
<comment type="caution">
    <text evidence="1">The sequence shown here is derived from an EMBL/GenBank/DDBJ whole genome shotgun (WGS) entry which is preliminary data.</text>
</comment>
<dbReference type="PANTHER" id="PTHR14819:SF9">
    <property type="entry name" value="UP-REGULATOR OF CELL PROLIFERATION-LIKE"/>
    <property type="match status" value="1"/>
</dbReference>
<dbReference type="Proteomes" id="UP001221898">
    <property type="component" value="Unassembled WGS sequence"/>
</dbReference>
<dbReference type="InterPro" id="IPR052986">
    <property type="entry name" value="VLIG_GTPase"/>
</dbReference>
<dbReference type="AlphaFoldDB" id="A0AAD7W0A0"/>
<reference evidence="1" key="1">
    <citation type="journal article" date="2023" name="Science">
        <title>Genome structures resolve the early diversification of teleost fishes.</title>
        <authorList>
            <person name="Parey E."/>
            <person name="Louis A."/>
            <person name="Montfort J."/>
            <person name="Bouchez O."/>
            <person name="Roques C."/>
            <person name="Iampietro C."/>
            <person name="Lluch J."/>
            <person name="Castinel A."/>
            <person name="Donnadieu C."/>
            <person name="Desvignes T."/>
            <person name="Floi Bucao C."/>
            <person name="Jouanno E."/>
            <person name="Wen M."/>
            <person name="Mejri S."/>
            <person name="Dirks R."/>
            <person name="Jansen H."/>
            <person name="Henkel C."/>
            <person name="Chen W.J."/>
            <person name="Zahm M."/>
            <person name="Cabau C."/>
            <person name="Klopp C."/>
            <person name="Thompson A.W."/>
            <person name="Robinson-Rechavi M."/>
            <person name="Braasch I."/>
            <person name="Lecointre G."/>
            <person name="Bobe J."/>
            <person name="Postlethwait J.H."/>
            <person name="Berthelot C."/>
            <person name="Roest Crollius H."/>
            <person name="Guiguen Y."/>
        </authorList>
    </citation>
    <scope>NUCLEOTIDE SEQUENCE</scope>
    <source>
        <strain evidence="1">NC1722</strain>
    </source>
</reference>
<dbReference type="EMBL" id="JAINUG010000436">
    <property type="protein sequence ID" value="KAJ8371701.1"/>
    <property type="molecule type" value="Genomic_DNA"/>
</dbReference>